<feature type="transmembrane region" description="Helical" evidence="1">
    <location>
        <begin position="102"/>
        <end position="124"/>
    </location>
</feature>
<dbReference type="EMBL" id="CP136704">
    <property type="protein sequence ID" value="WOI32896.1"/>
    <property type="molecule type" value="Genomic_DNA"/>
</dbReference>
<keyword evidence="3" id="KW-1185">Reference proteome</keyword>
<dbReference type="Proteomes" id="UP001302666">
    <property type="component" value="Chromosome"/>
</dbReference>
<evidence type="ECO:0008006" key="4">
    <source>
        <dbReference type="Google" id="ProtNLM"/>
    </source>
</evidence>
<evidence type="ECO:0000313" key="2">
    <source>
        <dbReference type="EMBL" id="WOI32896.1"/>
    </source>
</evidence>
<keyword evidence="1" id="KW-0472">Membrane</keyword>
<evidence type="ECO:0000256" key="1">
    <source>
        <dbReference type="SAM" id="Phobius"/>
    </source>
</evidence>
<keyword evidence="1" id="KW-1133">Transmembrane helix</keyword>
<name>A0ABZ0HG22_TRISK</name>
<feature type="transmembrane region" description="Helical" evidence="1">
    <location>
        <begin position="172"/>
        <end position="192"/>
    </location>
</feature>
<keyword evidence="1" id="KW-0812">Transmembrane</keyword>
<organism evidence="2 3">
    <name type="scientific">Tritonibacter scottomollicae</name>
    <name type="common">Epibacterium scottomollicae</name>
    <dbReference type="NCBI Taxonomy" id="483013"/>
    <lineage>
        <taxon>Bacteria</taxon>
        <taxon>Pseudomonadati</taxon>
        <taxon>Pseudomonadota</taxon>
        <taxon>Alphaproteobacteria</taxon>
        <taxon>Rhodobacterales</taxon>
        <taxon>Paracoccaceae</taxon>
        <taxon>Tritonibacter</taxon>
    </lineage>
</organism>
<protein>
    <recommendedName>
        <fullName evidence="4">DUF2254 domain-containing protein</fullName>
    </recommendedName>
</protein>
<dbReference type="RefSeq" id="WP_317385169.1">
    <property type="nucleotide sequence ID" value="NZ_CP136704.1"/>
</dbReference>
<proteinExistence type="predicted"/>
<sequence length="823" mass="94994">MLTRLRVWAVSTGGFWKARSWFSRQIFRAEKLRHDGSSGVRAQIQKSRIGWQLIWIGLKKFLAVGFSLLALEYAEHSIVDEFQLTSWPDVSSHDDYNGQLEFYAVLLAAIFSIYFATIGIILSTGYAKLNRKIISLLIGEQVGNLYTSILIFATAFCLTVTAINIFDHQTGLAVYVVSSCLTVLSVLTLFPIGRRLFEFFELTPLIDGEIVPKIVQNIERVAQDRNSISYQNHFSQLTKTKLKQLDFINEKLQTEQSKVEQSLPLLTKRYSGLLAYYLQHKHKIPEDSYWFPRIQFHPNWFLAGDSATSIALQTSSQLPPEERPDLDWLEKETLEKIHQHLERALKAKRWELSLRLVLDLSLRASVYANGLYFKTGLDDFAAVRLLLEKYLPELEGKNSEASKHAIALADTWVAIVQNFFLETLRRIQTFDKELMQFFAEDDWSFVASKNLPIFLQVKIRPLQKRIVFEQKIEQRRLSRPKYLQQLTIKAVLEEYIKIVETVADFESIELPKFTQTLVASGHPAAATQVVLSTLHSNWKLPGWYDDLDRLFSRYAEYQRYDDEMYKLPALDFAKVRSQFKIQRSELMKLLSDIKLGSHLFSSRGHDTSLPDHFGQTYFVLANECLNALHQNDEDVLERVSQTFFGLAFLAVNFKFIDPDLDVNQEFRLHLVSSANKDLATLLGFAILYSEHHQNEALKTIPLQIWEGLIEAAKDRKGYLERTILLSDSRKFSMSASPRDMIRAEWTMKFEALLRDAGYNDRFSSHGPKHPSDIVDEFRGGYYSASDVFFALHILDEVNLSDDQVGHRITRFKSRLERREGEAE</sequence>
<gene>
    <name evidence="2" type="ORF">R1T40_18460</name>
</gene>
<feature type="transmembrane region" description="Helical" evidence="1">
    <location>
        <begin position="145"/>
        <end position="166"/>
    </location>
</feature>
<reference evidence="2 3" key="1">
    <citation type="submission" date="2023-10" db="EMBL/GenBank/DDBJ databases">
        <title>Eight complete genome sequences of bacteria isolated from laboratory stock of Giant Kelp gametophytes.</title>
        <authorList>
            <person name="Tolentino B."/>
            <person name="Nuzhdin S."/>
        </authorList>
    </citation>
    <scope>NUCLEOTIDE SEQUENCE [LARGE SCALE GENOMIC DNA]</scope>
    <source>
        <strain evidence="2 3">LC.270.F.C4</strain>
    </source>
</reference>
<accession>A0ABZ0HG22</accession>
<evidence type="ECO:0000313" key="3">
    <source>
        <dbReference type="Proteomes" id="UP001302666"/>
    </source>
</evidence>